<evidence type="ECO:0000256" key="2">
    <source>
        <dbReference type="SAM" id="MobiDB-lite"/>
    </source>
</evidence>
<name>A0ABZ3E9U7_9STAP</name>
<gene>
    <name evidence="3" type="ORF">QQM35_06045</name>
</gene>
<keyword evidence="1" id="KW-0175">Coiled coil</keyword>
<evidence type="ECO:0000256" key="1">
    <source>
        <dbReference type="SAM" id="Coils"/>
    </source>
</evidence>
<feature type="coiled-coil region" evidence="1">
    <location>
        <begin position="75"/>
        <end position="109"/>
    </location>
</feature>
<accession>A0ABZ3E9U7</accession>
<dbReference type="Proteomes" id="UP001436297">
    <property type="component" value="Chromosome"/>
</dbReference>
<dbReference type="RefSeq" id="WP_342610270.1">
    <property type="nucleotide sequence ID" value="NZ_CP128355.1"/>
</dbReference>
<evidence type="ECO:0000313" key="4">
    <source>
        <dbReference type="Proteomes" id="UP001436297"/>
    </source>
</evidence>
<protein>
    <submittedName>
        <fullName evidence="3">Uncharacterized protein</fullName>
    </submittedName>
</protein>
<proteinExistence type="predicted"/>
<dbReference type="EMBL" id="CP128355">
    <property type="protein sequence ID" value="XAF69636.1"/>
    <property type="molecule type" value="Genomic_DNA"/>
</dbReference>
<evidence type="ECO:0000313" key="3">
    <source>
        <dbReference type="EMBL" id="XAF69636.1"/>
    </source>
</evidence>
<organism evidence="3 4">
    <name type="scientific">Staphylococcus hsinchuensis</name>
    <dbReference type="NCBI Taxonomy" id="3051183"/>
    <lineage>
        <taxon>Bacteria</taxon>
        <taxon>Bacillati</taxon>
        <taxon>Bacillota</taxon>
        <taxon>Bacilli</taxon>
        <taxon>Bacillales</taxon>
        <taxon>Staphylococcaceae</taxon>
        <taxon>Staphylococcus</taxon>
    </lineage>
</organism>
<sequence>MYKQIFNKSDGAPKLIKTGIFDTEQYTEIQPPNGLYQPIHFDGGEWVGTPYEEWKKSQPPSDAPENESLKKDREIAELSMQLIQSKEEFEQLKNEMASLTLKMLEGETNG</sequence>
<keyword evidence="4" id="KW-1185">Reference proteome</keyword>
<reference evidence="3 4" key="1">
    <citation type="journal article" date="2024" name="Pathogens">
        <title>Staphylococcus hsinchuensis sp. nov., Isolated from Soymilk.</title>
        <authorList>
            <person name="Wang Y.T."/>
            <person name="Lin Y.C."/>
            <person name="Hsieh Y.H."/>
            <person name="Lin Y.T."/>
            <person name="Hamada M."/>
            <person name="Chen C.C."/>
            <person name="Liou J.S."/>
            <person name="Lee A.Y."/>
            <person name="Zhang W.L."/>
            <person name="Chen Y.T."/>
            <person name="Huang C.H."/>
        </authorList>
    </citation>
    <scope>NUCLEOTIDE SEQUENCE [LARGE SCALE GENOMIC DNA]</scope>
    <source>
        <strain evidence="3 4">H164</strain>
    </source>
</reference>
<feature type="region of interest" description="Disordered" evidence="2">
    <location>
        <begin position="50"/>
        <end position="70"/>
    </location>
</feature>